<evidence type="ECO:0000313" key="3">
    <source>
        <dbReference type="Proteomes" id="UP000180280"/>
    </source>
</evidence>
<protein>
    <submittedName>
        <fullName evidence="2">Uncharacterized protein</fullName>
    </submittedName>
</protein>
<comment type="caution">
    <text evidence="2">The sequence shown here is derived from an EMBL/GenBank/DDBJ whole genome shotgun (WGS) entry which is preliminary data.</text>
</comment>
<keyword evidence="3" id="KW-1185">Reference proteome</keyword>
<sequence>MSDYIAKLIDPASLFATLRHWDPRDRSRPAGKGGHPPAPAKPDSLPAGMDDDDPLRRIPGLDVGNALRRLLGKRASH</sequence>
<feature type="compositionally biased region" description="Basic and acidic residues" evidence="1">
    <location>
        <begin position="19"/>
        <end position="28"/>
    </location>
</feature>
<gene>
    <name evidence="2" type="ORF">BI344_00855</name>
</gene>
<name>A0ABX3CFN0_9NEIS</name>
<reference evidence="2 3" key="1">
    <citation type="submission" date="2016-09" db="EMBL/GenBank/DDBJ databases">
        <title>Chromobacterium muskegensis sp. nov., an insecticidal bacterium isolated from Sphagnum bogs.</title>
        <authorList>
            <person name="Sparks M.E."/>
            <person name="Blackburn M.B."/>
            <person name="Gundersen-Rindal D.E."/>
            <person name="Mitchell A."/>
            <person name="Farrar R."/>
            <person name="Kuhar D."/>
        </authorList>
    </citation>
    <scope>NUCLEOTIDE SEQUENCE [LARGE SCALE GENOMIC DNA]</scope>
    <source>
        <strain evidence="2 3">14B-1</strain>
    </source>
</reference>
<organism evidence="2 3">
    <name type="scientific">Chromobacterium sphagni</name>
    <dbReference type="NCBI Taxonomy" id="1903179"/>
    <lineage>
        <taxon>Bacteria</taxon>
        <taxon>Pseudomonadati</taxon>
        <taxon>Pseudomonadota</taxon>
        <taxon>Betaproteobacteria</taxon>
        <taxon>Neisseriales</taxon>
        <taxon>Chromobacteriaceae</taxon>
        <taxon>Chromobacterium</taxon>
    </lineage>
</organism>
<dbReference type="Proteomes" id="UP000180280">
    <property type="component" value="Unassembled WGS sequence"/>
</dbReference>
<accession>A0ABX3CFN0</accession>
<dbReference type="RefSeq" id="WP_071111085.1">
    <property type="nucleotide sequence ID" value="NZ_MKCT01000001.1"/>
</dbReference>
<proteinExistence type="predicted"/>
<dbReference type="EMBL" id="MKCT01000001">
    <property type="protein sequence ID" value="OHX21127.1"/>
    <property type="molecule type" value="Genomic_DNA"/>
</dbReference>
<evidence type="ECO:0000256" key="1">
    <source>
        <dbReference type="SAM" id="MobiDB-lite"/>
    </source>
</evidence>
<feature type="region of interest" description="Disordered" evidence="1">
    <location>
        <begin position="19"/>
        <end position="60"/>
    </location>
</feature>
<evidence type="ECO:0000313" key="2">
    <source>
        <dbReference type="EMBL" id="OHX21127.1"/>
    </source>
</evidence>